<dbReference type="InterPro" id="IPR054708">
    <property type="entry name" value="MTPAP-like_central"/>
</dbReference>
<dbReference type="GO" id="GO:0031123">
    <property type="term" value="P:RNA 3'-end processing"/>
    <property type="evidence" value="ECO:0007669"/>
    <property type="project" value="TreeGrafter"/>
</dbReference>
<reference evidence="2 3" key="1">
    <citation type="submission" date="2019-12" db="EMBL/GenBank/DDBJ databases">
        <title>Chromosome-level assembly of the Caenorhabditis remanei genome.</title>
        <authorList>
            <person name="Teterina A.A."/>
            <person name="Willis J.H."/>
            <person name="Phillips P.C."/>
        </authorList>
    </citation>
    <scope>NUCLEOTIDE SEQUENCE [LARGE SCALE GENOMIC DNA]</scope>
    <source>
        <strain evidence="2 3">PX506</strain>
        <tissue evidence="2">Whole organism</tissue>
    </source>
</reference>
<protein>
    <recommendedName>
        <fullName evidence="1">Poly(A) RNA polymerase mitochondrial-like central palm domain-containing protein</fullName>
    </recommendedName>
</protein>
<dbReference type="EMBL" id="WUAV01000003">
    <property type="protein sequence ID" value="KAF1762811.1"/>
    <property type="molecule type" value="Genomic_DNA"/>
</dbReference>
<dbReference type="Pfam" id="PF22600">
    <property type="entry name" value="MTPAP-like_central"/>
    <property type="match status" value="1"/>
</dbReference>
<dbReference type="PANTHER" id="PTHR12271:SF39">
    <property type="entry name" value="PAP-ASSOCIATED DOMAIN-CONTAINING PROTEIN"/>
    <property type="match status" value="1"/>
</dbReference>
<dbReference type="SUPFAM" id="SSF81301">
    <property type="entry name" value="Nucleotidyltransferase"/>
    <property type="match status" value="1"/>
</dbReference>
<feature type="domain" description="Poly(A) RNA polymerase mitochondrial-like central palm" evidence="1">
    <location>
        <begin position="3"/>
        <end position="82"/>
    </location>
</feature>
<dbReference type="SUPFAM" id="SSF81631">
    <property type="entry name" value="PAP/OAS1 substrate-binding domain"/>
    <property type="match status" value="1"/>
</dbReference>
<dbReference type="Proteomes" id="UP000483820">
    <property type="component" value="Chromosome III"/>
</dbReference>
<dbReference type="InterPro" id="IPR043519">
    <property type="entry name" value="NT_sf"/>
</dbReference>
<dbReference type="Gene3D" id="3.30.460.10">
    <property type="entry name" value="Beta Polymerase, domain 2"/>
    <property type="match status" value="1"/>
</dbReference>
<evidence type="ECO:0000313" key="3">
    <source>
        <dbReference type="Proteomes" id="UP000483820"/>
    </source>
</evidence>
<dbReference type="PANTHER" id="PTHR12271">
    <property type="entry name" value="POLY A POLYMERASE CID PAP -RELATED"/>
    <property type="match status" value="1"/>
</dbReference>
<evidence type="ECO:0000259" key="1">
    <source>
        <dbReference type="Pfam" id="PF22600"/>
    </source>
</evidence>
<comment type="caution">
    <text evidence="2">The sequence shown here is derived from an EMBL/GenBank/DDBJ whole genome shotgun (WGS) entry which is preliminary data.</text>
</comment>
<dbReference type="GO" id="GO:0050265">
    <property type="term" value="F:RNA uridylyltransferase activity"/>
    <property type="evidence" value="ECO:0007669"/>
    <property type="project" value="TreeGrafter"/>
</dbReference>
<sequence>MATHCATRESDMDICICASYSGPYQSSPAFILQAIYEDLQHNHHAKEYFGLEGVSDLVFISTAKVPILKFKMNGVEVDMSVSFDIISPPKSVLAARLINAYCQLDERFTILVIFLKSWMKSELSNTDFMRDFPNSYSLILMLIHVLQWHGIMPNLHETHPHLFDFEWKEESMYPLEWTDVIAHQQRSTNTLSVAQLLHIFSTQYSNNIIINCCKLDMGSGMLETRGERDNAPIFIQDVFDTRNPARSVRGNEMVQALQCVSKLFSNPKNLLFQRIWRVTRMKTYLLPR</sequence>
<evidence type="ECO:0000313" key="2">
    <source>
        <dbReference type="EMBL" id="KAF1762811.1"/>
    </source>
</evidence>
<dbReference type="GeneID" id="9806826"/>
<gene>
    <name evidence="2" type="ORF">GCK72_011074</name>
</gene>
<dbReference type="RefSeq" id="XP_053587774.1">
    <property type="nucleotide sequence ID" value="XM_053728197.1"/>
</dbReference>
<name>A0A6A5H7F5_CAERE</name>
<dbReference type="KEGG" id="crq:GCK72_011074"/>
<accession>A0A6A5H7F5</accession>
<organism evidence="2 3">
    <name type="scientific">Caenorhabditis remanei</name>
    <name type="common">Caenorhabditis vulgaris</name>
    <dbReference type="NCBI Taxonomy" id="31234"/>
    <lineage>
        <taxon>Eukaryota</taxon>
        <taxon>Metazoa</taxon>
        <taxon>Ecdysozoa</taxon>
        <taxon>Nematoda</taxon>
        <taxon>Chromadorea</taxon>
        <taxon>Rhabditida</taxon>
        <taxon>Rhabditina</taxon>
        <taxon>Rhabditomorpha</taxon>
        <taxon>Rhabditoidea</taxon>
        <taxon>Rhabditidae</taxon>
        <taxon>Peloderinae</taxon>
        <taxon>Caenorhabditis</taxon>
    </lineage>
</organism>
<dbReference type="CTD" id="9806826"/>
<proteinExistence type="predicted"/>
<dbReference type="Gene3D" id="1.10.1410.10">
    <property type="match status" value="1"/>
</dbReference>
<dbReference type="AlphaFoldDB" id="A0A6A5H7F5"/>